<dbReference type="GO" id="GO:0070041">
    <property type="term" value="F:rRNA (uridine-C5-)-methyltransferase activity"/>
    <property type="evidence" value="ECO:0007669"/>
    <property type="project" value="TreeGrafter"/>
</dbReference>
<dbReference type="InterPro" id="IPR012340">
    <property type="entry name" value="NA-bd_OB-fold"/>
</dbReference>
<dbReference type="AlphaFoldDB" id="S5SUX7"/>
<dbReference type="InterPro" id="IPR002792">
    <property type="entry name" value="TRAM_dom"/>
</dbReference>
<evidence type="ECO:0000256" key="4">
    <source>
        <dbReference type="PROSITE-ProRule" id="PRU01024"/>
    </source>
</evidence>
<keyword evidence="2 4" id="KW-0808">Transferase</keyword>
<dbReference type="PROSITE" id="PS51687">
    <property type="entry name" value="SAM_MT_RNA_M5U"/>
    <property type="match status" value="1"/>
</dbReference>
<feature type="binding site" evidence="4">
    <location>
        <position position="244"/>
    </location>
    <ligand>
        <name>S-adenosyl-L-methionine</name>
        <dbReference type="ChEBI" id="CHEBI:59789"/>
    </ligand>
</feature>
<dbReference type="SUPFAM" id="SSF53335">
    <property type="entry name" value="S-adenosyl-L-methionine-dependent methyltransferases"/>
    <property type="match status" value="1"/>
</dbReference>
<feature type="active site" description="Nucleophile" evidence="4">
    <location>
        <position position="369"/>
    </location>
</feature>
<sequence>MSETTPAVNTGDTRTLTATRMAHGGEAIARDADGRVVFIRGAYPGDTVTAEVTEVKKRFARAHVHSVEQAGDYRGQQRCPAAAQGAGCCDFGDIDPSKELELKTDVLLGQLSRVVDAETLPTPELIDLTPHRGWRTRVRLGVDEQGRAGTRKLRSHDLVTDVACTQVAEGLLDGVVGPGARTFTPGSEIIVARDGEGKRHIVETRKARRGSRVEKFTEVVEGGGTVTEHADGVEFSFPPTAFWQAHAQAPDAYTSLVRRWLADLETDAKKPVAWDLYGGVGLFVPALGDALGDKAQIFSVDYSKAASGREQEGLADYDVERVNKRVDNAVGNLPAADVVLLDPPRTGAGDKVVELTAQDKPARVIHVGCDPATFTRDAKAWLRAGYAIDRLAVINAFPGTHHFEVIAELTPEFPQSD</sequence>
<protein>
    <submittedName>
        <fullName evidence="7">SAM-dependent methyltransferase</fullName>
    </submittedName>
</protein>
<dbReference type="PANTHER" id="PTHR11061:SF30">
    <property type="entry name" value="TRNA (URACIL(54)-C(5))-METHYLTRANSFERASE"/>
    <property type="match status" value="1"/>
</dbReference>
<dbReference type="Pfam" id="PF01938">
    <property type="entry name" value="TRAM"/>
    <property type="match status" value="1"/>
</dbReference>
<keyword evidence="1 4" id="KW-0489">Methyltransferase</keyword>
<name>S5SUX7_9CORY</name>
<dbReference type="Pfam" id="PF05958">
    <property type="entry name" value="tRNA_U5-meth_tr"/>
    <property type="match status" value="1"/>
</dbReference>
<dbReference type="Gene3D" id="2.40.50.140">
    <property type="entry name" value="Nucleic acid-binding proteins"/>
    <property type="match status" value="1"/>
</dbReference>
<dbReference type="PANTHER" id="PTHR11061">
    <property type="entry name" value="RNA M5U METHYLTRANSFERASE"/>
    <property type="match status" value="1"/>
</dbReference>
<reference evidence="7 8" key="1">
    <citation type="submission" date="2012-11" db="EMBL/GenBank/DDBJ databases">
        <title>The complete genome sequence of Corynebacterium maris Coryn-1 (=DSM 45190).</title>
        <authorList>
            <person name="Schaffert L."/>
            <person name="Albersmeier A."/>
            <person name="Kalinowski J."/>
            <person name="Ruckert C."/>
        </authorList>
    </citation>
    <scope>NUCLEOTIDE SEQUENCE [LARGE SCALE GENOMIC DNA]</scope>
    <source>
        <strain evidence="8">Coryn-1</strain>
    </source>
</reference>
<feature type="binding site" evidence="4">
    <location>
        <position position="342"/>
    </location>
    <ligand>
        <name>S-adenosyl-L-methionine</name>
        <dbReference type="ChEBI" id="CHEBI:59789"/>
    </ligand>
</feature>
<evidence type="ECO:0000256" key="2">
    <source>
        <dbReference type="ARBA" id="ARBA00022679"/>
    </source>
</evidence>
<dbReference type="InterPro" id="IPR010280">
    <property type="entry name" value="U5_MeTrfase_fam"/>
</dbReference>
<dbReference type="PATRIC" id="fig|1224163.3.peg.1513"/>
<evidence type="ECO:0000256" key="3">
    <source>
        <dbReference type="ARBA" id="ARBA00022691"/>
    </source>
</evidence>
<dbReference type="KEGG" id="cmd:B841_07530"/>
<dbReference type="InterPro" id="IPR029063">
    <property type="entry name" value="SAM-dependent_MTases_sf"/>
</dbReference>
<dbReference type="PROSITE" id="PS01230">
    <property type="entry name" value="TRMA_1"/>
    <property type="match status" value="1"/>
</dbReference>
<dbReference type="GO" id="GO:0070475">
    <property type="term" value="P:rRNA base methylation"/>
    <property type="evidence" value="ECO:0007669"/>
    <property type="project" value="TreeGrafter"/>
</dbReference>
<dbReference type="RefSeq" id="WP_020934912.1">
    <property type="nucleotide sequence ID" value="NC_021915.1"/>
</dbReference>
<dbReference type="PROSITE" id="PS50926">
    <property type="entry name" value="TRAM"/>
    <property type="match status" value="1"/>
</dbReference>
<dbReference type="InterPro" id="IPR030390">
    <property type="entry name" value="MeTrfase_TrmA_AS"/>
</dbReference>
<feature type="binding site" evidence="4">
    <location>
        <position position="277"/>
    </location>
    <ligand>
        <name>S-adenosyl-L-methionine</name>
        <dbReference type="ChEBI" id="CHEBI:59789"/>
    </ligand>
</feature>
<feature type="active site" evidence="5">
    <location>
        <position position="369"/>
    </location>
</feature>
<feature type="domain" description="TRAM" evidence="6">
    <location>
        <begin position="7"/>
        <end position="66"/>
    </location>
</feature>
<dbReference type="STRING" id="1224163.B841_07530"/>
<evidence type="ECO:0000259" key="6">
    <source>
        <dbReference type="PROSITE" id="PS50926"/>
    </source>
</evidence>
<evidence type="ECO:0000256" key="5">
    <source>
        <dbReference type="PROSITE-ProRule" id="PRU10015"/>
    </source>
</evidence>
<gene>
    <name evidence="7" type="ORF">B841_07530</name>
</gene>
<comment type="similarity">
    <text evidence="4">Belongs to the class I-like SAM-binding methyltransferase superfamily. RNA M5U methyltransferase family.</text>
</comment>
<keyword evidence="8" id="KW-1185">Reference proteome</keyword>
<dbReference type="eggNOG" id="COG2265">
    <property type="taxonomic scope" value="Bacteria"/>
</dbReference>
<evidence type="ECO:0000313" key="8">
    <source>
        <dbReference type="Proteomes" id="UP000015388"/>
    </source>
</evidence>
<proteinExistence type="inferred from homology"/>
<evidence type="ECO:0000313" key="7">
    <source>
        <dbReference type="EMBL" id="AGS34979.1"/>
    </source>
</evidence>
<dbReference type="SUPFAM" id="SSF50249">
    <property type="entry name" value="Nucleic acid-binding proteins"/>
    <property type="match status" value="1"/>
</dbReference>
<feature type="binding site" evidence="4">
    <location>
        <position position="301"/>
    </location>
    <ligand>
        <name>S-adenosyl-L-methionine</name>
        <dbReference type="ChEBI" id="CHEBI:59789"/>
    </ligand>
</feature>
<dbReference type="HOGENOM" id="CLU_014689_7_0_11"/>
<evidence type="ECO:0000256" key="1">
    <source>
        <dbReference type="ARBA" id="ARBA00022603"/>
    </source>
</evidence>
<organism evidence="7 8">
    <name type="scientific">Corynebacterium maris DSM 45190</name>
    <dbReference type="NCBI Taxonomy" id="1224163"/>
    <lineage>
        <taxon>Bacteria</taxon>
        <taxon>Bacillati</taxon>
        <taxon>Actinomycetota</taxon>
        <taxon>Actinomycetes</taxon>
        <taxon>Mycobacteriales</taxon>
        <taxon>Corynebacteriaceae</taxon>
        <taxon>Corynebacterium</taxon>
    </lineage>
</organism>
<accession>S5SUX7</accession>
<dbReference type="Proteomes" id="UP000015388">
    <property type="component" value="Chromosome"/>
</dbReference>
<keyword evidence="3 4" id="KW-0949">S-adenosyl-L-methionine</keyword>
<dbReference type="EMBL" id="CP003924">
    <property type="protein sequence ID" value="AGS34979.1"/>
    <property type="molecule type" value="Genomic_DNA"/>
</dbReference>
<dbReference type="Gene3D" id="3.40.50.150">
    <property type="entry name" value="Vaccinia Virus protein VP39"/>
    <property type="match status" value="1"/>
</dbReference>